<gene>
    <name evidence="2" type="ORF">H5410_042051</name>
</gene>
<keyword evidence="3" id="KW-1185">Reference proteome</keyword>
<dbReference type="AlphaFoldDB" id="A0A9J5XTM7"/>
<dbReference type="EMBL" id="JACXVP010000008">
    <property type="protein sequence ID" value="KAG5591537.1"/>
    <property type="molecule type" value="Genomic_DNA"/>
</dbReference>
<reference evidence="2 3" key="1">
    <citation type="submission" date="2020-09" db="EMBL/GenBank/DDBJ databases">
        <title>De no assembly of potato wild relative species, Solanum commersonii.</title>
        <authorList>
            <person name="Cho K."/>
        </authorList>
    </citation>
    <scope>NUCLEOTIDE SEQUENCE [LARGE SCALE GENOMIC DNA]</scope>
    <source>
        <strain evidence="2">LZ3.2</strain>
        <tissue evidence="2">Leaf</tissue>
    </source>
</reference>
<evidence type="ECO:0000256" key="1">
    <source>
        <dbReference type="SAM" id="MobiDB-lite"/>
    </source>
</evidence>
<sequence length="86" mass="9739">MCSIVSSSGELQQKHSVGSTPKLDSFSLLKLLKGLQAHTKLQVSELQFSKWKKEKMIHMDQTTPNLQKDRNMMNQVSTHKANKDSP</sequence>
<comment type="caution">
    <text evidence="2">The sequence shown here is derived from an EMBL/GenBank/DDBJ whole genome shotgun (WGS) entry which is preliminary data.</text>
</comment>
<evidence type="ECO:0000313" key="3">
    <source>
        <dbReference type="Proteomes" id="UP000824120"/>
    </source>
</evidence>
<name>A0A9J5XTM7_SOLCO</name>
<dbReference type="Proteomes" id="UP000824120">
    <property type="component" value="Chromosome 8"/>
</dbReference>
<organism evidence="2 3">
    <name type="scientific">Solanum commersonii</name>
    <name type="common">Commerson's wild potato</name>
    <name type="synonym">Commerson's nightshade</name>
    <dbReference type="NCBI Taxonomy" id="4109"/>
    <lineage>
        <taxon>Eukaryota</taxon>
        <taxon>Viridiplantae</taxon>
        <taxon>Streptophyta</taxon>
        <taxon>Embryophyta</taxon>
        <taxon>Tracheophyta</taxon>
        <taxon>Spermatophyta</taxon>
        <taxon>Magnoliopsida</taxon>
        <taxon>eudicotyledons</taxon>
        <taxon>Gunneridae</taxon>
        <taxon>Pentapetalae</taxon>
        <taxon>asterids</taxon>
        <taxon>lamiids</taxon>
        <taxon>Solanales</taxon>
        <taxon>Solanaceae</taxon>
        <taxon>Solanoideae</taxon>
        <taxon>Solaneae</taxon>
        <taxon>Solanum</taxon>
    </lineage>
</organism>
<evidence type="ECO:0000313" key="2">
    <source>
        <dbReference type="EMBL" id="KAG5591537.1"/>
    </source>
</evidence>
<accession>A0A9J5XTM7</accession>
<protein>
    <submittedName>
        <fullName evidence="2">Uncharacterized protein</fullName>
    </submittedName>
</protein>
<feature type="region of interest" description="Disordered" evidence="1">
    <location>
        <begin position="64"/>
        <end position="86"/>
    </location>
</feature>
<feature type="region of interest" description="Disordered" evidence="1">
    <location>
        <begin position="1"/>
        <end position="21"/>
    </location>
</feature>
<feature type="compositionally biased region" description="Polar residues" evidence="1">
    <location>
        <begin position="1"/>
        <end position="19"/>
    </location>
</feature>
<proteinExistence type="predicted"/>
<feature type="compositionally biased region" description="Polar residues" evidence="1">
    <location>
        <begin position="64"/>
        <end position="79"/>
    </location>
</feature>